<proteinExistence type="predicted"/>
<keyword evidence="3" id="KW-1185">Reference proteome</keyword>
<protein>
    <submittedName>
        <fullName evidence="2">Uncharacterized protein</fullName>
    </submittedName>
</protein>
<name>A0A8J2S0S6_9CRUS</name>
<dbReference type="SUPFAM" id="SSF50249">
    <property type="entry name" value="Nucleic acid-binding proteins"/>
    <property type="match status" value="1"/>
</dbReference>
<reference evidence="2" key="1">
    <citation type="submission" date="2021-11" db="EMBL/GenBank/DDBJ databases">
        <authorList>
            <person name="Schell T."/>
        </authorList>
    </citation>
    <scope>NUCLEOTIDE SEQUENCE</scope>
    <source>
        <strain evidence="2">M5</strain>
    </source>
</reference>
<evidence type="ECO:0000313" key="3">
    <source>
        <dbReference type="Proteomes" id="UP000789390"/>
    </source>
</evidence>
<accession>A0A8J2S0S6</accession>
<evidence type="ECO:0000256" key="1">
    <source>
        <dbReference type="SAM" id="MobiDB-lite"/>
    </source>
</evidence>
<sequence>MSFITEHFHDVVIFISPAAIDQPGPLRSSVLNFFKMASPMKQREPLTSLITDISIPLLTVGQLNVNVSRFRLMARLCFVAPLILNDKGSKTQILRFRLLDNTGEISAVAYYTYAEILANKLKVKPMGEFRGVPRIIYSNLKNVTSTIPESGERFNVVVELLNCLPYCGPNDRYEVMQQEFRVRDHSKSDVDLTIKGNDLVKCLKAFQPNSEKVFIVRILQGRLNAIFDEELNQIGNFIAIDQVEADVKILSDDSPLRKSFMEKRIPTTVALDSNNAAPTEPKRTHDEVANPDDDSGCETTPKKIKAAEST</sequence>
<dbReference type="InterPro" id="IPR012340">
    <property type="entry name" value="NA-bd_OB-fold"/>
</dbReference>
<organism evidence="2 3">
    <name type="scientific">Daphnia galeata</name>
    <dbReference type="NCBI Taxonomy" id="27404"/>
    <lineage>
        <taxon>Eukaryota</taxon>
        <taxon>Metazoa</taxon>
        <taxon>Ecdysozoa</taxon>
        <taxon>Arthropoda</taxon>
        <taxon>Crustacea</taxon>
        <taxon>Branchiopoda</taxon>
        <taxon>Diplostraca</taxon>
        <taxon>Cladocera</taxon>
        <taxon>Anomopoda</taxon>
        <taxon>Daphniidae</taxon>
        <taxon>Daphnia</taxon>
    </lineage>
</organism>
<evidence type="ECO:0000313" key="2">
    <source>
        <dbReference type="EMBL" id="CAH0112402.1"/>
    </source>
</evidence>
<feature type="region of interest" description="Disordered" evidence="1">
    <location>
        <begin position="269"/>
        <end position="310"/>
    </location>
</feature>
<dbReference type="Proteomes" id="UP000789390">
    <property type="component" value="Unassembled WGS sequence"/>
</dbReference>
<dbReference type="EMBL" id="CAKKLH010000325">
    <property type="protein sequence ID" value="CAH0112402.1"/>
    <property type="molecule type" value="Genomic_DNA"/>
</dbReference>
<gene>
    <name evidence="2" type="ORF">DGAL_LOCUS16117</name>
</gene>
<dbReference type="AlphaFoldDB" id="A0A8J2S0S6"/>
<comment type="caution">
    <text evidence="2">The sequence shown here is derived from an EMBL/GenBank/DDBJ whole genome shotgun (WGS) entry which is preliminary data.</text>
</comment>